<dbReference type="InterPro" id="IPR027417">
    <property type="entry name" value="P-loop_NTPase"/>
</dbReference>
<dbReference type="GO" id="GO:0005524">
    <property type="term" value="F:ATP binding"/>
    <property type="evidence" value="ECO:0007669"/>
    <property type="project" value="UniProtKB-KW"/>
</dbReference>
<dbReference type="OrthoDB" id="9805029at2"/>
<evidence type="ECO:0000313" key="5">
    <source>
        <dbReference type="Proteomes" id="UP000004263"/>
    </source>
</evidence>
<name>Q1N2C8_9GAMM</name>
<comment type="caution">
    <text evidence="4">The sequence shown here is derived from an EMBL/GenBank/DDBJ whole genome shotgun (WGS) entry which is preliminary data.</text>
</comment>
<dbReference type="CDD" id="cd00267">
    <property type="entry name" value="ABC_ATPase"/>
    <property type="match status" value="1"/>
</dbReference>
<dbReference type="SMART" id="SM00382">
    <property type="entry name" value="AAA"/>
    <property type="match status" value="2"/>
</dbReference>
<dbReference type="HOGENOM" id="CLU_000604_45_0_6"/>
<keyword evidence="5" id="KW-1185">Reference proteome</keyword>
<dbReference type="InterPro" id="IPR003593">
    <property type="entry name" value="AAA+_ATPase"/>
</dbReference>
<dbReference type="AlphaFoldDB" id="Q1N2C8"/>
<dbReference type="STRING" id="207949.RED65_16616"/>
<gene>
    <name evidence="4" type="ORF">RED65_16616</name>
</gene>
<dbReference type="GO" id="GO:0016887">
    <property type="term" value="F:ATP hydrolysis activity"/>
    <property type="evidence" value="ECO:0007669"/>
    <property type="project" value="InterPro"/>
</dbReference>
<accession>Q1N2C8</accession>
<feature type="domain" description="ABC transporter" evidence="3">
    <location>
        <begin position="257"/>
        <end position="486"/>
    </location>
</feature>
<sequence>MSAHYHQAYFSLDSHTRLLIPDLNICDGESWAFIGSNGSGKSVFAKTLNQTLENDEGHFSSDHLGTATVSLEEQQFLIDREAERDESDITNEVFHGTPVIELLREISNDSQKIKHLVNVFSLAPLLNTGFRKLSTGESRKVILLRALLSNSKTLIFDEPYEGLDRESQVALSNILHDLHQQGRTLILIVNRLDEVPIWCSNLGVLHNLTLIAQGHKSAVLNDQRVKAFFKFNAESLVLPDRDPCSAVLNLDQQQPLVKLHDGRVAYSDKLIFEHLSWRIEQGEHWTIQGPNGCGKSTLLNLITGDHPQCYVNDLQIFGIKRGSGESIWDIKQHIGIISAALQWQYKATTNVLSAVVSGLFDSIGLYSQVDDHQKNIALSWLKQVKLAHKANEPLHQLSYGEQRLVLICRAMIKQPALLILDEPCQGLDEINRQLVLGFIELLAQQKNTTLLYVTHHEKDILNCFQNRLICTDITPNHGSQWRILRRENSSK</sequence>
<dbReference type="Proteomes" id="UP000004263">
    <property type="component" value="Unassembled WGS sequence"/>
</dbReference>
<dbReference type="InterPro" id="IPR003439">
    <property type="entry name" value="ABC_transporter-like_ATP-bd"/>
</dbReference>
<dbReference type="SUPFAM" id="SSF52540">
    <property type="entry name" value="P-loop containing nucleoside triphosphate hydrolases"/>
    <property type="match status" value="2"/>
</dbReference>
<dbReference type="InterPro" id="IPR017871">
    <property type="entry name" value="ABC_transporter-like_CS"/>
</dbReference>
<dbReference type="EMBL" id="AAQH01000007">
    <property type="protein sequence ID" value="EAT12479.1"/>
    <property type="molecule type" value="Genomic_DNA"/>
</dbReference>
<protein>
    <submittedName>
        <fullName evidence="4">ABC molybdenum transporter, ATP-binding subunit modF</fullName>
    </submittedName>
</protein>
<dbReference type="Gene3D" id="3.40.50.300">
    <property type="entry name" value="P-loop containing nucleotide triphosphate hydrolases"/>
    <property type="match status" value="2"/>
</dbReference>
<dbReference type="PANTHER" id="PTHR43158:SF2">
    <property type="entry name" value="SKFA PEPTIDE EXPORT ATP-BINDING PROTEIN SKFE"/>
    <property type="match status" value="1"/>
</dbReference>
<dbReference type="PROSITE" id="PS00211">
    <property type="entry name" value="ABC_TRANSPORTER_1"/>
    <property type="match status" value="1"/>
</dbReference>
<keyword evidence="2 4" id="KW-0067">ATP-binding</keyword>
<reference evidence="4 5" key="1">
    <citation type="submission" date="2006-03" db="EMBL/GenBank/DDBJ databases">
        <authorList>
            <person name="Pinhassi J."/>
            <person name="Pedros-Alio C."/>
            <person name="Ferriera S."/>
            <person name="Johnson J."/>
            <person name="Kravitz S."/>
            <person name="Halpern A."/>
            <person name="Remington K."/>
            <person name="Beeson K."/>
            <person name="Tran B."/>
            <person name="Rogers Y.-H."/>
            <person name="Friedman R."/>
            <person name="Venter J.C."/>
        </authorList>
    </citation>
    <scope>NUCLEOTIDE SEQUENCE [LARGE SCALE GENOMIC DNA]</scope>
    <source>
        <strain evidence="4 5">RED65</strain>
    </source>
</reference>
<keyword evidence="1" id="KW-0547">Nucleotide-binding</keyword>
<dbReference type="FunFam" id="3.40.50.300:FF:000866">
    <property type="entry name" value="Molybdate ABC transporter ATP-binding protein ModF"/>
    <property type="match status" value="1"/>
</dbReference>
<dbReference type="Pfam" id="PF00005">
    <property type="entry name" value="ABC_tran"/>
    <property type="match status" value="2"/>
</dbReference>
<evidence type="ECO:0000256" key="2">
    <source>
        <dbReference type="ARBA" id="ARBA00022840"/>
    </source>
</evidence>
<feature type="domain" description="ABC transporter" evidence="3">
    <location>
        <begin position="3"/>
        <end position="232"/>
    </location>
</feature>
<dbReference type="NCBIfam" id="NF008186">
    <property type="entry name" value="PRK10938.1"/>
    <property type="match status" value="1"/>
</dbReference>
<proteinExistence type="predicted"/>
<evidence type="ECO:0000256" key="1">
    <source>
        <dbReference type="ARBA" id="ARBA00022741"/>
    </source>
</evidence>
<dbReference type="PANTHER" id="PTHR43158">
    <property type="entry name" value="SKFA PEPTIDE EXPORT ATP-BINDING PROTEIN SKFE"/>
    <property type="match status" value="1"/>
</dbReference>
<evidence type="ECO:0000259" key="3">
    <source>
        <dbReference type="PROSITE" id="PS50893"/>
    </source>
</evidence>
<dbReference type="RefSeq" id="WP_007018288.1">
    <property type="nucleotide sequence ID" value="NZ_CH724116.1"/>
</dbReference>
<evidence type="ECO:0000313" key="4">
    <source>
        <dbReference type="EMBL" id="EAT12479.1"/>
    </source>
</evidence>
<organism evidence="4 5">
    <name type="scientific">Bermanella marisrubri</name>
    <dbReference type="NCBI Taxonomy" id="207949"/>
    <lineage>
        <taxon>Bacteria</taxon>
        <taxon>Pseudomonadati</taxon>
        <taxon>Pseudomonadota</taxon>
        <taxon>Gammaproteobacteria</taxon>
        <taxon>Oceanospirillales</taxon>
        <taxon>Oceanospirillaceae</taxon>
        <taxon>Bermanella</taxon>
    </lineage>
</organism>
<dbReference type="PROSITE" id="PS50893">
    <property type="entry name" value="ABC_TRANSPORTER_2"/>
    <property type="match status" value="2"/>
</dbReference>